<gene>
    <name evidence="2" type="ORF">QNI16_33200</name>
</gene>
<evidence type="ECO:0000256" key="1">
    <source>
        <dbReference type="SAM" id="Phobius"/>
    </source>
</evidence>
<dbReference type="EMBL" id="JASJOS010000019">
    <property type="protein sequence ID" value="MDJ1485396.1"/>
    <property type="molecule type" value="Genomic_DNA"/>
</dbReference>
<dbReference type="InterPro" id="IPR011138">
    <property type="entry name" value="Cytochrome_b-558"/>
</dbReference>
<dbReference type="AlphaFoldDB" id="A0AAE3QY57"/>
<dbReference type="SUPFAM" id="SSF81343">
    <property type="entry name" value="Fumarate reductase respiratory complex transmembrane subunits"/>
    <property type="match status" value="1"/>
</dbReference>
<evidence type="ECO:0000313" key="3">
    <source>
        <dbReference type="Proteomes" id="UP001241110"/>
    </source>
</evidence>
<sequence>MNWLVNALTSTIGRKVLMALSGLFLILFLVVHLVGNLQLLKSDGGIAFNTYAKFMGHNPLIQTVSILNFVFILTHIFVSLFLTLRNSKARPHGYAYVNNSSTWSSRNMGILGTIILVFLVVHLVNFWGKMKLTDFGIGSYVEHDTTQDYLDLYTTTKAAFQDWWLVLLYVVSMIALAFHLSHGFQSAFRTIGVNHPKYTPFLKGLGLAFSIIVPAGFAIIPVYMFLQG</sequence>
<dbReference type="GO" id="GO:0016020">
    <property type="term" value="C:membrane"/>
    <property type="evidence" value="ECO:0007669"/>
    <property type="project" value="InterPro"/>
</dbReference>
<dbReference type="RefSeq" id="WP_313987908.1">
    <property type="nucleotide sequence ID" value="NZ_JASJOS010000019.1"/>
</dbReference>
<dbReference type="NCBIfam" id="TIGR02046">
    <property type="entry name" value="sdhC_b558_fam"/>
    <property type="match status" value="1"/>
</dbReference>
<feature type="transmembrane region" description="Helical" evidence="1">
    <location>
        <begin position="205"/>
        <end position="226"/>
    </location>
</feature>
<evidence type="ECO:0000313" key="2">
    <source>
        <dbReference type="EMBL" id="MDJ1485396.1"/>
    </source>
</evidence>
<organism evidence="2 3">
    <name type="scientific">Xanthocytophaga flava</name>
    <dbReference type="NCBI Taxonomy" id="3048013"/>
    <lineage>
        <taxon>Bacteria</taxon>
        <taxon>Pseudomonadati</taxon>
        <taxon>Bacteroidota</taxon>
        <taxon>Cytophagia</taxon>
        <taxon>Cytophagales</taxon>
        <taxon>Rhodocytophagaceae</taxon>
        <taxon>Xanthocytophaga</taxon>
    </lineage>
</organism>
<comment type="caution">
    <text evidence="2">The sequence shown here is derived from an EMBL/GenBank/DDBJ whole genome shotgun (WGS) entry which is preliminary data.</text>
</comment>
<feature type="transmembrane region" description="Helical" evidence="1">
    <location>
        <begin position="60"/>
        <end position="84"/>
    </location>
</feature>
<keyword evidence="1" id="KW-0812">Transmembrane</keyword>
<dbReference type="Proteomes" id="UP001241110">
    <property type="component" value="Unassembled WGS sequence"/>
</dbReference>
<proteinExistence type="predicted"/>
<feature type="transmembrane region" description="Helical" evidence="1">
    <location>
        <begin position="108"/>
        <end position="128"/>
    </location>
</feature>
<name>A0AAE3QY57_9BACT</name>
<protein>
    <submittedName>
        <fullName evidence="2">Succinate dehydrogenase cytochrome b subunit</fullName>
    </submittedName>
</protein>
<feature type="transmembrane region" description="Helical" evidence="1">
    <location>
        <begin position="16"/>
        <end position="40"/>
    </location>
</feature>
<keyword evidence="1" id="KW-0472">Membrane</keyword>
<keyword evidence="1" id="KW-1133">Transmembrane helix</keyword>
<dbReference type="Gene3D" id="1.20.1300.10">
    <property type="entry name" value="Fumarate reductase/succinate dehydrogenase, transmembrane subunit"/>
    <property type="match status" value="1"/>
</dbReference>
<feature type="transmembrane region" description="Helical" evidence="1">
    <location>
        <begin position="163"/>
        <end position="184"/>
    </location>
</feature>
<dbReference type="CDD" id="cd03498">
    <property type="entry name" value="SQR_TypeB_2_TM"/>
    <property type="match status" value="1"/>
</dbReference>
<accession>A0AAE3QY57</accession>
<dbReference type="InterPro" id="IPR034804">
    <property type="entry name" value="SQR/QFR_C/D"/>
</dbReference>
<reference evidence="2" key="1">
    <citation type="submission" date="2023-05" db="EMBL/GenBank/DDBJ databases">
        <authorList>
            <person name="Zhang X."/>
        </authorList>
    </citation>
    <scope>NUCLEOTIDE SEQUENCE</scope>
    <source>
        <strain evidence="2">YF14B1</strain>
    </source>
</reference>